<dbReference type="InterPro" id="IPR036890">
    <property type="entry name" value="HATPase_C_sf"/>
</dbReference>
<evidence type="ECO:0000313" key="22">
    <source>
        <dbReference type="EMBL" id="EIC20117.1"/>
    </source>
</evidence>
<feature type="domain" description="HPt" evidence="21">
    <location>
        <begin position="860"/>
        <end position="958"/>
    </location>
</feature>
<dbReference type="SUPFAM" id="SSF55874">
    <property type="entry name" value="ATPase domain of HSP90 chaperone/DNA topoisomerase II/histidine kinase"/>
    <property type="match status" value="1"/>
</dbReference>
<evidence type="ECO:0000256" key="7">
    <source>
        <dbReference type="ARBA" id="ARBA00022692"/>
    </source>
</evidence>
<comment type="catalytic activity">
    <reaction evidence="1">
        <text>ATP + protein L-histidine = ADP + protein N-phospho-L-histidine.</text>
        <dbReference type="EC" id="2.7.13.3"/>
    </reaction>
</comment>
<reference evidence="22 23" key="2">
    <citation type="submission" date="2011-11" db="EMBL/GenBank/DDBJ databases">
        <authorList>
            <consortium name="US DOE Joint Genome Institute"/>
            <person name="Lucas S."/>
            <person name="Han J."/>
            <person name="Lapidus A."/>
            <person name="Cheng J.-F."/>
            <person name="Goodwin L."/>
            <person name="Pitluck S."/>
            <person name="Peters L."/>
            <person name="Ovchinnikova G."/>
            <person name="Zhang X."/>
            <person name="Detter J.C."/>
            <person name="Han C."/>
            <person name="Tapia R."/>
            <person name="Land M."/>
            <person name="Hauser L."/>
            <person name="Kyrpides N."/>
            <person name="Ivanova N."/>
            <person name="Pagani I."/>
            <person name="Vogl K."/>
            <person name="Liu Z."/>
            <person name="Overmann J."/>
            <person name="Frigaard N.-U."/>
            <person name="Bryant D."/>
            <person name="Woyke T."/>
        </authorList>
    </citation>
    <scope>NUCLEOTIDE SEQUENCE [LARGE SCALE GENOMIC DNA]</scope>
    <source>
        <strain evidence="22 23">970</strain>
    </source>
</reference>
<dbReference type="STRING" id="631362.Thi970DRAFT_03735"/>
<dbReference type="PANTHER" id="PTHR45339">
    <property type="entry name" value="HYBRID SIGNAL TRANSDUCTION HISTIDINE KINASE J"/>
    <property type="match status" value="1"/>
</dbReference>
<dbReference type="PROSITE" id="PS50894">
    <property type="entry name" value="HPT"/>
    <property type="match status" value="1"/>
</dbReference>
<dbReference type="Pfam" id="PF00072">
    <property type="entry name" value="Response_reg"/>
    <property type="match status" value="1"/>
</dbReference>
<evidence type="ECO:0000256" key="3">
    <source>
        <dbReference type="ARBA" id="ARBA00012438"/>
    </source>
</evidence>
<keyword evidence="8" id="KW-0547">Nucleotide-binding</keyword>
<evidence type="ECO:0000259" key="20">
    <source>
        <dbReference type="PROSITE" id="PS50110"/>
    </source>
</evidence>
<feature type="domain" description="Histidine kinase" evidence="19">
    <location>
        <begin position="390"/>
        <end position="632"/>
    </location>
</feature>
<dbReference type="InterPro" id="IPR004358">
    <property type="entry name" value="Sig_transdc_His_kin-like_C"/>
</dbReference>
<feature type="modified residue" description="Phosphohistidine" evidence="16">
    <location>
        <position position="899"/>
    </location>
</feature>
<sequence>MTPSPAILCIHVCAHYLADVNAALAELDVGDARLIPEPASCLEPSGRCRIAQRVFEADGDGCTDRLVLGACDCASSTSASAGPKATGSMPESQPANSGLTPLRHCTEMLAGADLLAREIKDGGWLLSGGWLLHWREHLSAWGFDQTTARAFFMESARVLVWLETVPDERIAGQLAEMADYVALPWRRCFVGRDYLRLFLDKQLGDWRHGQTQARLREELAGANRKVADHAMALDLLMRLTDISDEPTTISRIHELFQMLFGCRSLSFIEVHDGRIAQVHAQPSSAADTDEFQALLERLDAPGLELPEQDGFALRIDHARQILAMVVVRGITFPQYRARYFSLGLAIASLCGLAIANARTYAELQRTIAQVTQLAEQAESANRAKSEFLANVTHEIRTPLNGVIGMTDLLLESALEREQCQRVETIRDCGTALLALVNDFLDFAKVEAGALRLETLPFALDELLHSALAILEPRARAQGLKLHQEIDIRVPLHLRGDPGRLRQVLINLLGNAIKFTEQGEVRVTIGLAAEAPGSAQPGQPEQAEQTERPEEPGQPVRLRVAVSDTGIGIPEDKLGTLFAKFSQVDTSTTRRFGGTGLGLAIVKQLAELMGGEVGVSSCLGEGSTFWFTAKLEVAAAPLEPRAKSVALAPIALASARDQQPARVLLAEDNRVNQQIAEAQLARLGFEVRTVGDGFEALAALREQCFDLVLMDVQMPRMDGFAATARIRTARDGVRTPTVPIIAMTAHAMHGYRERCLAAGMNDYLVKPLQPADLAEVLGRWLGIGLEPVGGLIGHADGKRGSELAAEAPDGASTPLEQFEHGQQRRQAAGTSEHASSSGGQPEYGAERVLDWDGLLGRLGDEIDDARMVLELFVEDQPPKLAALSDALECDEPQETARLAHAMYGAAANVGAERLAAVLGKIEQQGIGGITDAALAGAVQAEFNRLAAAVREVLAAKVPA</sequence>
<dbReference type="AlphaFoldDB" id="H8Z448"/>
<evidence type="ECO:0000256" key="4">
    <source>
        <dbReference type="ARBA" id="ARBA00022475"/>
    </source>
</evidence>
<dbReference type="FunFam" id="3.30.565.10:FF:000010">
    <property type="entry name" value="Sensor histidine kinase RcsC"/>
    <property type="match status" value="1"/>
</dbReference>
<dbReference type="Pfam" id="PF01627">
    <property type="entry name" value="Hpt"/>
    <property type="match status" value="1"/>
</dbReference>
<feature type="domain" description="Response regulatory" evidence="20">
    <location>
        <begin position="661"/>
        <end position="780"/>
    </location>
</feature>
<dbReference type="InterPro" id="IPR001789">
    <property type="entry name" value="Sig_transdc_resp-reg_receiver"/>
</dbReference>
<evidence type="ECO:0000256" key="5">
    <source>
        <dbReference type="ARBA" id="ARBA00022553"/>
    </source>
</evidence>
<dbReference type="EC" id="2.7.13.3" evidence="3"/>
<proteinExistence type="predicted"/>
<dbReference type="PANTHER" id="PTHR45339:SF1">
    <property type="entry name" value="HYBRID SIGNAL TRANSDUCTION HISTIDINE KINASE J"/>
    <property type="match status" value="1"/>
</dbReference>
<evidence type="ECO:0000256" key="15">
    <source>
        <dbReference type="ARBA" id="ARBA00068150"/>
    </source>
</evidence>
<keyword evidence="11" id="KW-1133">Transmembrane helix</keyword>
<evidence type="ECO:0000313" key="23">
    <source>
        <dbReference type="Proteomes" id="UP000002964"/>
    </source>
</evidence>
<protein>
    <recommendedName>
        <fullName evidence="15">Sensory/regulatory protein RpfC</fullName>
        <ecNumber evidence="3">2.7.13.3</ecNumber>
    </recommendedName>
</protein>
<dbReference type="Gene3D" id="3.40.50.2300">
    <property type="match status" value="1"/>
</dbReference>
<keyword evidence="23" id="KW-1185">Reference proteome</keyword>
<dbReference type="CDD" id="cd17546">
    <property type="entry name" value="REC_hyHK_CKI1_RcsC-like"/>
    <property type="match status" value="1"/>
</dbReference>
<dbReference type="HOGENOM" id="CLU_308150_0_0_6"/>
<dbReference type="Gene3D" id="1.20.120.160">
    <property type="entry name" value="HPT domain"/>
    <property type="match status" value="1"/>
</dbReference>
<gene>
    <name evidence="22" type="ORF">Thi970DRAFT_03735</name>
</gene>
<dbReference type="CDD" id="cd16922">
    <property type="entry name" value="HATPase_EvgS-ArcB-TorS-like"/>
    <property type="match status" value="1"/>
</dbReference>
<evidence type="ECO:0000259" key="19">
    <source>
        <dbReference type="PROSITE" id="PS50109"/>
    </source>
</evidence>
<dbReference type="Gene3D" id="3.30.565.10">
    <property type="entry name" value="Histidine kinase-like ATPase, C-terminal domain"/>
    <property type="match status" value="1"/>
</dbReference>
<dbReference type="GO" id="GO:0000155">
    <property type="term" value="F:phosphorelay sensor kinase activity"/>
    <property type="evidence" value="ECO:0007669"/>
    <property type="project" value="InterPro"/>
</dbReference>
<keyword evidence="4" id="KW-1003">Cell membrane</keyword>
<comment type="subunit">
    <text evidence="14">At low DSF concentrations, interacts with RpfF.</text>
</comment>
<dbReference type="PRINTS" id="PR00344">
    <property type="entry name" value="BCTRLSENSOR"/>
</dbReference>
<dbReference type="Gene3D" id="1.10.287.130">
    <property type="match status" value="1"/>
</dbReference>
<dbReference type="CDD" id="cd00082">
    <property type="entry name" value="HisKA"/>
    <property type="match status" value="1"/>
</dbReference>
<dbReference type="SMART" id="SM00387">
    <property type="entry name" value="HATPase_c"/>
    <property type="match status" value="1"/>
</dbReference>
<evidence type="ECO:0000256" key="6">
    <source>
        <dbReference type="ARBA" id="ARBA00022679"/>
    </source>
</evidence>
<organism evidence="22 23">
    <name type="scientific">Thiorhodovibrio frisius</name>
    <dbReference type="NCBI Taxonomy" id="631362"/>
    <lineage>
        <taxon>Bacteria</taxon>
        <taxon>Pseudomonadati</taxon>
        <taxon>Pseudomonadota</taxon>
        <taxon>Gammaproteobacteria</taxon>
        <taxon>Chromatiales</taxon>
        <taxon>Chromatiaceae</taxon>
        <taxon>Thiorhodovibrio</taxon>
    </lineage>
</organism>
<evidence type="ECO:0000256" key="11">
    <source>
        <dbReference type="ARBA" id="ARBA00022989"/>
    </source>
</evidence>
<keyword evidence="7" id="KW-0812">Transmembrane</keyword>
<dbReference type="GO" id="GO:0005886">
    <property type="term" value="C:plasma membrane"/>
    <property type="evidence" value="ECO:0007669"/>
    <property type="project" value="UniProtKB-SubCell"/>
</dbReference>
<dbReference type="InterPro" id="IPR011006">
    <property type="entry name" value="CheY-like_superfamily"/>
</dbReference>
<keyword evidence="6" id="KW-0808">Transferase</keyword>
<evidence type="ECO:0000256" key="9">
    <source>
        <dbReference type="ARBA" id="ARBA00022777"/>
    </source>
</evidence>
<dbReference type="SMART" id="SM00388">
    <property type="entry name" value="HisKA"/>
    <property type="match status" value="1"/>
</dbReference>
<dbReference type="EMBL" id="JH603170">
    <property type="protein sequence ID" value="EIC20117.1"/>
    <property type="molecule type" value="Genomic_DNA"/>
</dbReference>
<comment type="subcellular location">
    <subcellularLocation>
        <location evidence="2">Cell membrane</location>
        <topology evidence="2">Multi-pass membrane protein</topology>
    </subcellularLocation>
</comment>
<evidence type="ECO:0000256" key="18">
    <source>
        <dbReference type="SAM" id="MobiDB-lite"/>
    </source>
</evidence>
<dbReference type="SUPFAM" id="SSF47384">
    <property type="entry name" value="Homodimeric domain of signal transducing histidine kinase"/>
    <property type="match status" value="1"/>
</dbReference>
<dbReference type="SMART" id="SM00448">
    <property type="entry name" value="REC"/>
    <property type="match status" value="1"/>
</dbReference>
<evidence type="ECO:0000256" key="14">
    <source>
        <dbReference type="ARBA" id="ARBA00064003"/>
    </source>
</evidence>
<dbReference type="InterPro" id="IPR036097">
    <property type="entry name" value="HisK_dim/P_sf"/>
</dbReference>
<keyword evidence="5 17" id="KW-0597">Phosphoprotein</keyword>
<feature type="modified residue" description="4-aspartylphosphate" evidence="17">
    <location>
        <position position="710"/>
    </location>
</feature>
<accession>H8Z448</accession>
<dbReference type="SUPFAM" id="SSF47226">
    <property type="entry name" value="Histidine-containing phosphotransfer domain, HPT domain"/>
    <property type="match status" value="1"/>
</dbReference>
<evidence type="ECO:0000256" key="12">
    <source>
        <dbReference type="ARBA" id="ARBA00023012"/>
    </source>
</evidence>
<evidence type="ECO:0000256" key="8">
    <source>
        <dbReference type="ARBA" id="ARBA00022741"/>
    </source>
</evidence>
<dbReference type="eggNOG" id="COG0642">
    <property type="taxonomic scope" value="Bacteria"/>
</dbReference>
<name>H8Z448_9GAMM</name>
<dbReference type="InterPro" id="IPR036641">
    <property type="entry name" value="HPT_dom_sf"/>
</dbReference>
<keyword evidence="10" id="KW-0067">ATP-binding</keyword>
<evidence type="ECO:0000256" key="2">
    <source>
        <dbReference type="ARBA" id="ARBA00004651"/>
    </source>
</evidence>
<reference evidence="23" key="1">
    <citation type="submission" date="2011-06" db="EMBL/GenBank/DDBJ databases">
        <authorList>
            <consortium name="US DOE Joint Genome Institute (JGI-PGF)"/>
            <person name="Lucas S."/>
            <person name="Han J."/>
            <person name="Lapidus A."/>
            <person name="Cheng J.-F."/>
            <person name="Goodwin L."/>
            <person name="Pitluck S."/>
            <person name="Peters L."/>
            <person name="Land M.L."/>
            <person name="Hauser L."/>
            <person name="Vogl K."/>
            <person name="Liu Z."/>
            <person name="Overmann J."/>
            <person name="Frigaard N.-U."/>
            <person name="Bryant D.A."/>
            <person name="Woyke T.J."/>
        </authorList>
    </citation>
    <scope>NUCLEOTIDE SEQUENCE [LARGE SCALE GENOMIC DNA]</scope>
    <source>
        <strain evidence="23">970</strain>
    </source>
</reference>
<dbReference type="InterPro" id="IPR003661">
    <property type="entry name" value="HisK_dim/P_dom"/>
</dbReference>
<dbReference type="Pfam" id="PF02518">
    <property type="entry name" value="HATPase_c"/>
    <property type="match status" value="1"/>
</dbReference>
<evidence type="ECO:0000256" key="13">
    <source>
        <dbReference type="ARBA" id="ARBA00023136"/>
    </source>
</evidence>
<dbReference type="PROSITE" id="PS50110">
    <property type="entry name" value="RESPONSE_REGULATORY"/>
    <property type="match status" value="1"/>
</dbReference>
<dbReference type="OrthoDB" id="5563233at2"/>
<dbReference type="Proteomes" id="UP000002964">
    <property type="component" value="Unassembled WGS sequence"/>
</dbReference>
<dbReference type="Pfam" id="PF00512">
    <property type="entry name" value="HisKA"/>
    <property type="match status" value="1"/>
</dbReference>
<dbReference type="PROSITE" id="PS50109">
    <property type="entry name" value="HIS_KIN"/>
    <property type="match status" value="1"/>
</dbReference>
<evidence type="ECO:0000256" key="10">
    <source>
        <dbReference type="ARBA" id="ARBA00022840"/>
    </source>
</evidence>
<dbReference type="FunFam" id="1.10.287.130:FF:000002">
    <property type="entry name" value="Two-component osmosensing histidine kinase"/>
    <property type="match status" value="1"/>
</dbReference>
<keyword evidence="13" id="KW-0472">Membrane</keyword>
<dbReference type="InterPro" id="IPR005467">
    <property type="entry name" value="His_kinase_dom"/>
</dbReference>
<dbReference type="InterPro" id="IPR008207">
    <property type="entry name" value="Sig_transdc_His_kin_Hpt_dom"/>
</dbReference>
<evidence type="ECO:0000256" key="17">
    <source>
        <dbReference type="PROSITE-ProRule" id="PRU00169"/>
    </source>
</evidence>
<evidence type="ECO:0000259" key="21">
    <source>
        <dbReference type="PROSITE" id="PS50894"/>
    </source>
</evidence>
<feature type="region of interest" description="Disordered" evidence="18">
    <location>
        <begin position="799"/>
        <end position="843"/>
    </location>
</feature>
<feature type="compositionally biased region" description="Polar residues" evidence="18">
    <location>
        <begin position="823"/>
        <end position="838"/>
    </location>
</feature>
<dbReference type="SUPFAM" id="SSF52172">
    <property type="entry name" value="CheY-like"/>
    <property type="match status" value="1"/>
</dbReference>
<dbReference type="GO" id="GO:0005524">
    <property type="term" value="F:ATP binding"/>
    <property type="evidence" value="ECO:0007669"/>
    <property type="project" value="UniProtKB-KW"/>
</dbReference>
<evidence type="ECO:0000256" key="1">
    <source>
        <dbReference type="ARBA" id="ARBA00000085"/>
    </source>
</evidence>
<evidence type="ECO:0000256" key="16">
    <source>
        <dbReference type="PROSITE-ProRule" id="PRU00110"/>
    </source>
</evidence>
<keyword evidence="9 22" id="KW-0418">Kinase</keyword>
<dbReference type="RefSeq" id="WP_009150520.1">
    <property type="nucleotide sequence ID" value="NZ_CP121471.1"/>
</dbReference>
<dbReference type="InterPro" id="IPR003594">
    <property type="entry name" value="HATPase_dom"/>
</dbReference>
<keyword evidence="12" id="KW-0902">Two-component regulatory system</keyword>
<feature type="region of interest" description="Disordered" evidence="18">
    <location>
        <begin position="530"/>
        <end position="553"/>
    </location>
</feature>